<evidence type="ECO:0000313" key="5">
    <source>
        <dbReference type="Proteomes" id="UP001595833"/>
    </source>
</evidence>
<dbReference type="Proteomes" id="UP001595833">
    <property type="component" value="Unassembled WGS sequence"/>
</dbReference>
<dbReference type="GO" id="GO:0016301">
    <property type="term" value="F:kinase activity"/>
    <property type="evidence" value="ECO:0007669"/>
    <property type="project" value="UniProtKB-KW"/>
</dbReference>
<evidence type="ECO:0000259" key="3">
    <source>
        <dbReference type="Pfam" id="PF00294"/>
    </source>
</evidence>
<proteinExistence type="predicted"/>
<dbReference type="Pfam" id="PF00294">
    <property type="entry name" value="PfkB"/>
    <property type="match status" value="1"/>
</dbReference>
<dbReference type="InterPro" id="IPR011611">
    <property type="entry name" value="PfkB_dom"/>
</dbReference>
<dbReference type="InterPro" id="IPR002173">
    <property type="entry name" value="Carboh/pur_kinase_PfkB_CS"/>
</dbReference>
<feature type="domain" description="Carbohydrate kinase PfkB" evidence="3">
    <location>
        <begin position="2"/>
        <end position="268"/>
    </location>
</feature>
<evidence type="ECO:0000256" key="2">
    <source>
        <dbReference type="ARBA" id="ARBA00022777"/>
    </source>
</evidence>
<reference evidence="5" key="1">
    <citation type="journal article" date="2019" name="Int. J. Syst. Evol. Microbiol.">
        <title>The Global Catalogue of Microorganisms (GCM) 10K type strain sequencing project: providing services to taxonomists for standard genome sequencing and annotation.</title>
        <authorList>
            <consortium name="The Broad Institute Genomics Platform"/>
            <consortium name="The Broad Institute Genome Sequencing Center for Infectious Disease"/>
            <person name="Wu L."/>
            <person name="Ma J."/>
        </authorList>
    </citation>
    <scope>NUCLEOTIDE SEQUENCE [LARGE SCALE GENOMIC DNA]</scope>
    <source>
        <strain evidence="5">KCTC 12848</strain>
    </source>
</reference>
<dbReference type="EMBL" id="JBHSJB010000023">
    <property type="protein sequence ID" value="MFC5056882.1"/>
    <property type="molecule type" value="Genomic_DNA"/>
</dbReference>
<dbReference type="SUPFAM" id="SSF53613">
    <property type="entry name" value="Ribokinase-like"/>
    <property type="match status" value="1"/>
</dbReference>
<keyword evidence="2 4" id="KW-0418">Kinase</keyword>
<protein>
    <submittedName>
        <fullName evidence="4">PfkB family carbohydrate kinase</fullName>
    </submittedName>
</protein>
<dbReference type="PANTHER" id="PTHR42774:SF3">
    <property type="entry name" value="KETOHEXOKINASE"/>
    <property type="match status" value="1"/>
</dbReference>
<accession>A0ABV9Y5S4</accession>
<dbReference type="PROSITE" id="PS00584">
    <property type="entry name" value="PFKB_KINASES_2"/>
    <property type="match status" value="1"/>
</dbReference>
<dbReference type="InterPro" id="IPR052562">
    <property type="entry name" value="Ketohexokinase-related"/>
</dbReference>
<keyword evidence="5" id="KW-1185">Reference proteome</keyword>
<keyword evidence="1" id="KW-0808">Transferase</keyword>
<evidence type="ECO:0000256" key="1">
    <source>
        <dbReference type="ARBA" id="ARBA00022679"/>
    </source>
</evidence>
<dbReference type="RefSeq" id="WP_344034741.1">
    <property type="nucleotide sequence ID" value="NZ_BAAAKE010000001.1"/>
</dbReference>
<sequence>MLCVGLTTVDVSQLVAEFPLPGQKVQSLGVDLAPGGPAANAARAVAALGHRAVLLTSLGGELGGFARERLRPVEVRSVGAGGPALSMVVVRERDGERTVVSRNAAGFDGAAGDGSVDAEVHAEVGAAVGEADVVLVDGHLGPLALAAARLARRRGVPVVLDAGSWKPVLDDLLPLVDVAACAEGFELSEREVHDRGVPLVIRTHGPRPVTWSRGGATGSQPVPVVEVRDTNGAGDVWHGALAVAVARGDETADAVRWANEVAAVRVRNTAWDWVEELGRWRDRR</sequence>
<name>A0ABV9Y5S4_9PSEU</name>
<dbReference type="Gene3D" id="3.40.1190.20">
    <property type="match status" value="1"/>
</dbReference>
<dbReference type="PANTHER" id="PTHR42774">
    <property type="entry name" value="PHOSPHOTRANSFERASE SYSTEM TRANSPORT PROTEIN"/>
    <property type="match status" value="1"/>
</dbReference>
<evidence type="ECO:0000313" key="4">
    <source>
        <dbReference type="EMBL" id="MFC5056882.1"/>
    </source>
</evidence>
<comment type="caution">
    <text evidence="4">The sequence shown here is derived from an EMBL/GenBank/DDBJ whole genome shotgun (WGS) entry which is preliminary data.</text>
</comment>
<gene>
    <name evidence="4" type="ORF">ACFPFM_24445</name>
</gene>
<dbReference type="InterPro" id="IPR029056">
    <property type="entry name" value="Ribokinase-like"/>
</dbReference>
<organism evidence="4 5">
    <name type="scientific">Saccharothrix xinjiangensis</name>
    <dbReference type="NCBI Taxonomy" id="204798"/>
    <lineage>
        <taxon>Bacteria</taxon>
        <taxon>Bacillati</taxon>
        <taxon>Actinomycetota</taxon>
        <taxon>Actinomycetes</taxon>
        <taxon>Pseudonocardiales</taxon>
        <taxon>Pseudonocardiaceae</taxon>
        <taxon>Saccharothrix</taxon>
    </lineage>
</organism>